<keyword evidence="1" id="KW-0813">Transport</keyword>
<feature type="domain" description="ABC transporter" evidence="4">
    <location>
        <begin position="4"/>
        <end position="238"/>
    </location>
</feature>
<keyword evidence="2" id="KW-0547">Nucleotide-binding</keyword>
<dbReference type="AlphaFoldDB" id="A0A921LE58"/>
<dbReference type="PROSITE" id="PS50893">
    <property type="entry name" value="ABC_TRANSPORTER_2"/>
    <property type="match status" value="1"/>
</dbReference>
<dbReference type="PROSITE" id="PS00211">
    <property type="entry name" value="ABC_TRANSPORTER_1"/>
    <property type="match status" value="1"/>
</dbReference>
<organism evidence="5 6">
    <name type="scientific">Lachnoclostridium phocaeense</name>
    <dbReference type="NCBI Taxonomy" id="1871021"/>
    <lineage>
        <taxon>Bacteria</taxon>
        <taxon>Bacillati</taxon>
        <taxon>Bacillota</taxon>
        <taxon>Clostridia</taxon>
        <taxon>Lachnospirales</taxon>
        <taxon>Lachnospiraceae</taxon>
    </lineage>
</organism>
<proteinExistence type="predicted"/>
<gene>
    <name evidence="5" type="ORF">K8V82_05615</name>
</gene>
<dbReference type="Pfam" id="PF00005">
    <property type="entry name" value="ABC_tran"/>
    <property type="match status" value="1"/>
</dbReference>
<evidence type="ECO:0000313" key="6">
    <source>
        <dbReference type="Proteomes" id="UP000769156"/>
    </source>
</evidence>
<sequence>MKILKAAGLKKYYVTDTYQVRALDGVTLDVEEGEFLALVGTSGSGKTTLLNLLGGLEEPTAGGVWIRGNSLKDMTREERTVFRRRNIGFVFQQYNLVPMLDVYENIVLPLRLDGEEADEAFLEELSAALGIRELMGRMPGTLSGGQQQRVAIARALAVKPAILLADEPTGSLDSVTGMEVMGLLKTCAARFHQTVILVTHQEEAAQMADRILRMSDGKLVEGRRKEGESEKEGRHAGV</sequence>
<dbReference type="GO" id="GO:0005524">
    <property type="term" value="F:ATP binding"/>
    <property type="evidence" value="ECO:0007669"/>
    <property type="project" value="UniProtKB-KW"/>
</dbReference>
<dbReference type="RefSeq" id="WP_226395677.1">
    <property type="nucleotide sequence ID" value="NZ_CALKQL010000020.1"/>
</dbReference>
<dbReference type="Proteomes" id="UP000769156">
    <property type="component" value="Unassembled WGS sequence"/>
</dbReference>
<dbReference type="SMART" id="SM00382">
    <property type="entry name" value="AAA"/>
    <property type="match status" value="1"/>
</dbReference>
<dbReference type="GO" id="GO:0005886">
    <property type="term" value="C:plasma membrane"/>
    <property type="evidence" value="ECO:0007669"/>
    <property type="project" value="TreeGrafter"/>
</dbReference>
<dbReference type="GO" id="GO:0016887">
    <property type="term" value="F:ATP hydrolysis activity"/>
    <property type="evidence" value="ECO:0007669"/>
    <property type="project" value="InterPro"/>
</dbReference>
<evidence type="ECO:0000256" key="1">
    <source>
        <dbReference type="ARBA" id="ARBA00022448"/>
    </source>
</evidence>
<evidence type="ECO:0000256" key="3">
    <source>
        <dbReference type="ARBA" id="ARBA00022840"/>
    </source>
</evidence>
<reference evidence="5" key="1">
    <citation type="journal article" date="2021" name="PeerJ">
        <title>Extensive microbial diversity within the chicken gut microbiome revealed by metagenomics and culture.</title>
        <authorList>
            <person name="Gilroy R."/>
            <person name="Ravi A."/>
            <person name="Getino M."/>
            <person name="Pursley I."/>
            <person name="Horton D.L."/>
            <person name="Alikhan N.F."/>
            <person name="Baker D."/>
            <person name="Gharbi K."/>
            <person name="Hall N."/>
            <person name="Watson M."/>
            <person name="Adriaenssens E.M."/>
            <person name="Foster-Nyarko E."/>
            <person name="Jarju S."/>
            <person name="Secka A."/>
            <person name="Antonio M."/>
            <person name="Oren A."/>
            <person name="Chaudhuri R.R."/>
            <person name="La Ragione R."/>
            <person name="Hildebrand F."/>
            <person name="Pallen M.J."/>
        </authorList>
    </citation>
    <scope>NUCLEOTIDE SEQUENCE</scope>
    <source>
        <strain evidence="5">ChiSjej5B23-16112</strain>
    </source>
</reference>
<keyword evidence="3 5" id="KW-0067">ATP-binding</keyword>
<protein>
    <submittedName>
        <fullName evidence="5">ABC transporter ATP-binding protein</fullName>
    </submittedName>
</protein>
<dbReference type="InterPro" id="IPR015854">
    <property type="entry name" value="ABC_transpr_LolD-like"/>
</dbReference>
<evidence type="ECO:0000313" key="5">
    <source>
        <dbReference type="EMBL" id="HJF94254.1"/>
    </source>
</evidence>
<dbReference type="InterPro" id="IPR003439">
    <property type="entry name" value="ABC_transporter-like_ATP-bd"/>
</dbReference>
<dbReference type="SUPFAM" id="SSF52540">
    <property type="entry name" value="P-loop containing nucleoside triphosphate hydrolases"/>
    <property type="match status" value="1"/>
</dbReference>
<dbReference type="EMBL" id="DYVY01000090">
    <property type="protein sequence ID" value="HJF94254.1"/>
    <property type="molecule type" value="Genomic_DNA"/>
</dbReference>
<reference evidence="5" key="2">
    <citation type="submission" date="2021-09" db="EMBL/GenBank/DDBJ databases">
        <authorList>
            <person name="Gilroy R."/>
        </authorList>
    </citation>
    <scope>NUCLEOTIDE SEQUENCE</scope>
    <source>
        <strain evidence="5">ChiSjej5B23-16112</strain>
    </source>
</reference>
<dbReference type="InterPro" id="IPR017871">
    <property type="entry name" value="ABC_transporter-like_CS"/>
</dbReference>
<comment type="caution">
    <text evidence="5">The sequence shown here is derived from an EMBL/GenBank/DDBJ whole genome shotgun (WGS) entry which is preliminary data.</text>
</comment>
<dbReference type="CDD" id="cd03255">
    <property type="entry name" value="ABC_MJ0796_LolCDE_FtsE"/>
    <property type="match status" value="1"/>
</dbReference>
<evidence type="ECO:0000256" key="2">
    <source>
        <dbReference type="ARBA" id="ARBA00022741"/>
    </source>
</evidence>
<name>A0A921LE58_9FIRM</name>
<evidence type="ECO:0000259" key="4">
    <source>
        <dbReference type="PROSITE" id="PS50893"/>
    </source>
</evidence>
<dbReference type="InterPro" id="IPR027417">
    <property type="entry name" value="P-loop_NTPase"/>
</dbReference>
<dbReference type="FunFam" id="3.40.50.300:FF:000032">
    <property type="entry name" value="Export ABC transporter ATP-binding protein"/>
    <property type="match status" value="1"/>
</dbReference>
<accession>A0A921LE58</accession>
<dbReference type="InterPro" id="IPR017911">
    <property type="entry name" value="MacB-like_ATP-bd"/>
</dbReference>
<dbReference type="Gene3D" id="3.40.50.300">
    <property type="entry name" value="P-loop containing nucleotide triphosphate hydrolases"/>
    <property type="match status" value="1"/>
</dbReference>
<dbReference type="GO" id="GO:0098796">
    <property type="term" value="C:membrane protein complex"/>
    <property type="evidence" value="ECO:0007669"/>
    <property type="project" value="UniProtKB-ARBA"/>
</dbReference>
<dbReference type="InterPro" id="IPR003593">
    <property type="entry name" value="AAA+_ATPase"/>
</dbReference>
<dbReference type="GO" id="GO:0022857">
    <property type="term" value="F:transmembrane transporter activity"/>
    <property type="evidence" value="ECO:0007669"/>
    <property type="project" value="UniProtKB-ARBA"/>
</dbReference>
<dbReference type="PANTHER" id="PTHR24220">
    <property type="entry name" value="IMPORT ATP-BINDING PROTEIN"/>
    <property type="match status" value="1"/>
</dbReference>